<proteinExistence type="predicted"/>
<keyword evidence="2" id="KW-0812">Transmembrane</keyword>
<evidence type="ECO:0000256" key="1">
    <source>
        <dbReference type="SAM" id="MobiDB-lite"/>
    </source>
</evidence>
<accession>A0AAW1LCE2</accession>
<evidence type="ECO:0000256" key="2">
    <source>
        <dbReference type="SAM" id="Phobius"/>
    </source>
</evidence>
<gene>
    <name evidence="3" type="ORF">RND81_04G025200</name>
</gene>
<keyword evidence="4" id="KW-1185">Reference proteome</keyword>
<reference evidence="3" key="1">
    <citation type="submission" date="2024-03" db="EMBL/GenBank/DDBJ databases">
        <title>WGS assembly of Saponaria officinalis var. Norfolk2.</title>
        <authorList>
            <person name="Jenkins J."/>
            <person name="Shu S."/>
            <person name="Grimwood J."/>
            <person name="Barry K."/>
            <person name="Goodstein D."/>
            <person name="Schmutz J."/>
            <person name="Leebens-Mack J."/>
            <person name="Osbourn A."/>
        </authorList>
    </citation>
    <scope>NUCLEOTIDE SEQUENCE [LARGE SCALE GENOMIC DNA]</scope>
    <source>
        <strain evidence="3">JIC</strain>
    </source>
</reference>
<dbReference type="Proteomes" id="UP001443914">
    <property type="component" value="Unassembled WGS sequence"/>
</dbReference>
<protein>
    <submittedName>
        <fullName evidence="3">Uncharacterized protein</fullName>
    </submittedName>
</protein>
<dbReference type="AlphaFoldDB" id="A0AAW1LCE2"/>
<organism evidence="3 4">
    <name type="scientific">Saponaria officinalis</name>
    <name type="common">Common soapwort</name>
    <name type="synonym">Lychnis saponaria</name>
    <dbReference type="NCBI Taxonomy" id="3572"/>
    <lineage>
        <taxon>Eukaryota</taxon>
        <taxon>Viridiplantae</taxon>
        <taxon>Streptophyta</taxon>
        <taxon>Embryophyta</taxon>
        <taxon>Tracheophyta</taxon>
        <taxon>Spermatophyta</taxon>
        <taxon>Magnoliopsida</taxon>
        <taxon>eudicotyledons</taxon>
        <taxon>Gunneridae</taxon>
        <taxon>Pentapetalae</taxon>
        <taxon>Caryophyllales</taxon>
        <taxon>Caryophyllaceae</taxon>
        <taxon>Caryophylleae</taxon>
        <taxon>Saponaria</taxon>
    </lineage>
</organism>
<comment type="caution">
    <text evidence="3">The sequence shown here is derived from an EMBL/GenBank/DDBJ whole genome shotgun (WGS) entry which is preliminary data.</text>
</comment>
<evidence type="ECO:0000313" key="3">
    <source>
        <dbReference type="EMBL" id="KAK9732828.1"/>
    </source>
</evidence>
<dbReference type="EMBL" id="JBDFQZ010000004">
    <property type="protein sequence ID" value="KAK9732828.1"/>
    <property type="molecule type" value="Genomic_DNA"/>
</dbReference>
<feature type="transmembrane region" description="Helical" evidence="2">
    <location>
        <begin position="30"/>
        <end position="48"/>
    </location>
</feature>
<evidence type="ECO:0000313" key="4">
    <source>
        <dbReference type="Proteomes" id="UP001443914"/>
    </source>
</evidence>
<sequence length="176" mass="20685">MGLRELKSKGEKDFNEFEILLKILHFHFHFHYYIFSIFTYSLITKLYIQFFRPPKPVFTKPRARVINKIMEGLMSKQEMNDNKENIPPSFTTTTNQNAEFHKKCRRINTRIPLQDISHLFDSSVAQSSSQLLRSSRSNSSLSSLQNAADMSNLRKRKALHVQHRSSSSKSLRMNFR</sequence>
<keyword evidence="2" id="KW-0472">Membrane</keyword>
<name>A0AAW1LCE2_SAPOF</name>
<keyword evidence="2" id="KW-1133">Transmembrane helix</keyword>
<feature type="compositionally biased region" description="Polar residues" evidence="1">
    <location>
        <begin position="164"/>
        <end position="176"/>
    </location>
</feature>
<feature type="region of interest" description="Disordered" evidence="1">
    <location>
        <begin position="156"/>
        <end position="176"/>
    </location>
</feature>